<evidence type="ECO:0000313" key="3">
    <source>
        <dbReference type="Proteomes" id="UP000823388"/>
    </source>
</evidence>
<feature type="region of interest" description="Disordered" evidence="1">
    <location>
        <begin position="1"/>
        <end position="101"/>
    </location>
</feature>
<reference evidence="2" key="1">
    <citation type="submission" date="2020-05" db="EMBL/GenBank/DDBJ databases">
        <title>WGS assembly of Panicum virgatum.</title>
        <authorList>
            <person name="Lovell J.T."/>
            <person name="Jenkins J."/>
            <person name="Shu S."/>
            <person name="Juenger T.E."/>
            <person name="Schmutz J."/>
        </authorList>
    </citation>
    <scope>NUCLEOTIDE SEQUENCE</scope>
    <source>
        <strain evidence="2">AP13</strain>
    </source>
</reference>
<dbReference type="AlphaFoldDB" id="A0A8T0VTI4"/>
<keyword evidence="3" id="KW-1185">Reference proteome</keyword>
<feature type="compositionally biased region" description="Polar residues" evidence="1">
    <location>
        <begin position="1"/>
        <end position="13"/>
    </location>
</feature>
<proteinExistence type="predicted"/>
<feature type="compositionally biased region" description="Pro residues" evidence="1">
    <location>
        <begin position="16"/>
        <end position="26"/>
    </location>
</feature>
<dbReference type="Proteomes" id="UP000823388">
    <property type="component" value="Chromosome 2N"/>
</dbReference>
<comment type="caution">
    <text evidence="2">The sequence shown here is derived from an EMBL/GenBank/DDBJ whole genome shotgun (WGS) entry which is preliminary data.</text>
</comment>
<gene>
    <name evidence="2" type="ORF">PVAP13_2NG458212</name>
</gene>
<organism evidence="2 3">
    <name type="scientific">Panicum virgatum</name>
    <name type="common">Blackwell switchgrass</name>
    <dbReference type="NCBI Taxonomy" id="38727"/>
    <lineage>
        <taxon>Eukaryota</taxon>
        <taxon>Viridiplantae</taxon>
        <taxon>Streptophyta</taxon>
        <taxon>Embryophyta</taxon>
        <taxon>Tracheophyta</taxon>
        <taxon>Spermatophyta</taxon>
        <taxon>Magnoliopsida</taxon>
        <taxon>Liliopsida</taxon>
        <taxon>Poales</taxon>
        <taxon>Poaceae</taxon>
        <taxon>PACMAD clade</taxon>
        <taxon>Panicoideae</taxon>
        <taxon>Panicodae</taxon>
        <taxon>Paniceae</taxon>
        <taxon>Panicinae</taxon>
        <taxon>Panicum</taxon>
        <taxon>Panicum sect. Hiantes</taxon>
    </lineage>
</organism>
<protein>
    <submittedName>
        <fullName evidence="2">Uncharacterized protein</fullName>
    </submittedName>
</protein>
<evidence type="ECO:0000313" key="2">
    <source>
        <dbReference type="EMBL" id="KAG2636564.1"/>
    </source>
</evidence>
<accession>A0A8T0VTI4</accession>
<feature type="region of interest" description="Disordered" evidence="1">
    <location>
        <begin position="113"/>
        <end position="145"/>
    </location>
</feature>
<feature type="non-terminal residue" evidence="2">
    <location>
        <position position="1"/>
    </location>
</feature>
<evidence type="ECO:0000256" key="1">
    <source>
        <dbReference type="SAM" id="MobiDB-lite"/>
    </source>
</evidence>
<sequence>GSVGLGSTRSLHVSPTCPPTPRPPRPGAHRGGKEEVAACRGCGSGGHTSRGREGEGGGRHAPAGPAADHHNAAFLRRRPSRPLRPSPASSPGSPSPSRPCGFLWWIERIGKEADGRWSVRGDKSLREDSKKERNGGEGGRDERAA</sequence>
<name>A0A8T0VTI4_PANVG</name>
<dbReference type="EMBL" id="CM029040">
    <property type="protein sequence ID" value="KAG2636564.1"/>
    <property type="molecule type" value="Genomic_DNA"/>
</dbReference>